<feature type="compositionally biased region" description="Basic and acidic residues" evidence="2">
    <location>
        <begin position="8"/>
        <end position="25"/>
    </location>
</feature>
<evidence type="ECO:0008006" key="5">
    <source>
        <dbReference type="Google" id="ProtNLM"/>
    </source>
</evidence>
<accession>A0A542DIA4</accession>
<dbReference type="AlphaFoldDB" id="A0A542DIA4"/>
<feature type="coiled-coil region" evidence="1">
    <location>
        <begin position="210"/>
        <end position="237"/>
    </location>
</feature>
<evidence type="ECO:0000256" key="2">
    <source>
        <dbReference type="SAM" id="MobiDB-lite"/>
    </source>
</evidence>
<feature type="compositionally biased region" description="Acidic residues" evidence="2">
    <location>
        <begin position="346"/>
        <end position="359"/>
    </location>
</feature>
<evidence type="ECO:0000313" key="4">
    <source>
        <dbReference type="Proteomes" id="UP000320876"/>
    </source>
</evidence>
<feature type="region of interest" description="Disordered" evidence="2">
    <location>
        <begin position="324"/>
        <end position="359"/>
    </location>
</feature>
<proteinExistence type="predicted"/>
<evidence type="ECO:0000313" key="3">
    <source>
        <dbReference type="EMBL" id="TQJ02790.1"/>
    </source>
</evidence>
<organism evidence="3 4">
    <name type="scientific">Amycolatopsis cihanbeyliensis</name>
    <dbReference type="NCBI Taxonomy" id="1128664"/>
    <lineage>
        <taxon>Bacteria</taxon>
        <taxon>Bacillati</taxon>
        <taxon>Actinomycetota</taxon>
        <taxon>Actinomycetes</taxon>
        <taxon>Pseudonocardiales</taxon>
        <taxon>Pseudonocardiaceae</taxon>
        <taxon>Amycolatopsis</taxon>
    </lineage>
</organism>
<dbReference type="OrthoDB" id="3673010at2"/>
<keyword evidence="4" id="KW-1185">Reference proteome</keyword>
<name>A0A542DIA4_AMYCI</name>
<dbReference type="EMBL" id="VFML01000001">
    <property type="protein sequence ID" value="TQJ02790.1"/>
    <property type="molecule type" value="Genomic_DNA"/>
</dbReference>
<feature type="region of interest" description="Disordered" evidence="2">
    <location>
        <begin position="1"/>
        <end position="25"/>
    </location>
</feature>
<dbReference type="RefSeq" id="WP_141998050.1">
    <property type="nucleotide sequence ID" value="NZ_VFML01000001.1"/>
</dbReference>
<protein>
    <recommendedName>
        <fullName evidence="5">SPFH domain/Band 7 family protein</fullName>
    </recommendedName>
</protein>
<sequence>MTDPEDVPLLRRETPTRSELRKRNPVSDDRSAVVYLDQRGEFNLATSRLTAGEIWLDTPQAMYTVDIAPRRCEFELRLPSGEEAFFFTARAQVRWKVIDPVLAVARNVANVPEMLRPFLETRLRETTRRFGAESGAAAEREIGRAYGERTIPVDDGVAITRCVITLALDSGTEKHIAARTHAGRQQERRELAHTNKIQHLRLTEVESTHQGRLDELNAEHERRLAELQQQHELRLQQERMKVYADALRADDLNLLALRLAGHHEDVDGVLRLIMEQRNVEVENAKAVLHTLLDSNLVNRSDVHGIMTRASGVVSEQLRGRTALGIGAADGRERSPQLVGGTAENASDQDEDEDEDEDDI</sequence>
<comment type="caution">
    <text evidence="3">The sequence shown here is derived from an EMBL/GenBank/DDBJ whole genome shotgun (WGS) entry which is preliminary data.</text>
</comment>
<dbReference type="Proteomes" id="UP000320876">
    <property type="component" value="Unassembled WGS sequence"/>
</dbReference>
<gene>
    <name evidence="3" type="ORF">FB471_2535</name>
</gene>
<reference evidence="3 4" key="1">
    <citation type="submission" date="2019-06" db="EMBL/GenBank/DDBJ databases">
        <title>Sequencing the genomes of 1000 actinobacteria strains.</title>
        <authorList>
            <person name="Klenk H.-P."/>
        </authorList>
    </citation>
    <scope>NUCLEOTIDE SEQUENCE [LARGE SCALE GENOMIC DNA]</scope>
    <source>
        <strain evidence="3 4">DSM 45679</strain>
    </source>
</reference>
<keyword evidence="1" id="KW-0175">Coiled coil</keyword>
<evidence type="ECO:0000256" key="1">
    <source>
        <dbReference type="SAM" id="Coils"/>
    </source>
</evidence>